<dbReference type="PANTHER" id="PTHR11487">
    <property type="entry name" value="THIOESTERASE"/>
    <property type="match status" value="1"/>
</dbReference>
<proteinExistence type="inferred from homology"/>
<dbReference type="OrthoDB" id="4169718at2"/>
<dbReference type="PANTHER" id="PTHR11487:SF0">
    <property type="entry name" value="S-ACYL FATTY ACID SYNTHASE THIOESTERASE, MEDIUM CHAIN"/>
    <property type="match status" value="1"/>
</dbReference>
<sequence length="243" mass="26404">MSDWVRRLGPGQDGHRLVCFPYAGGTAKYFRPYARALAAGAEVLAVQYPGRQERRDEPPIDDLGELTRLVVDAVLPLADRPVTFFGHSMGAALAFEVARQLEDKGVVLAGLFVSGRRAPSRHRIERTHLLGDHMLLGSVRALAGPSAKLPGFDTFARNALPLIRVDYRAAETYEYVPGPPLSCPLTALTGDADPLAAVDEVASWGEHTTGEFRLRVFGGGHFYLDEHRAPIVELLAEHLAAGT</sequence>
<comment type="caution">
    <text evidence="4">The sequence shown here is derived from an EMBL/GenBank/DDBJ whole genome shotgun (WGS) entry which is preliminary data.</text>
</comment>
<evidence type="ECO:0000313" key="5">
    <source>
        <dbReference type="Proteomes" id="UP000185696"/>
    </source>
</evidence>
<reference evidence="4 5" key="1">
    <citation type="submission" date="2016-12" db="EMBL/GenBank/DDBJ databases">
        <title>The draft genome sequence of Actinophytocola xinjiangensis.</title>
        <authorList>
            <person name="Wang W."/>
            <person name="Yuan L."/>
        </authorList>
    </citation>
    <scope>NUCLEOTIDE SEQUENCE [LARGE SCALE GENOMIC DNA]</scope>
    <source>
        <strain evidence="4 5">CGMCC 4.4663</strain>
    </source>
</reference>
<evidence type="ECO:0000256" key="2">
    <source>
        <dbReference type="ARBA" id="ARBA00022801"/>
    </source>
</evidence>
<feature type="domain" description="Thioesterase TesA-like" evidence="3">
    <location>
        <begin position="18"/>
        <end position="239"/>
    </location>
</feature>
<dbReference type="Gene3D" id="3.40.50.1820">
    <property type="entry name" value="alpha/beta hydrolase"/>
    <property type="match status" value="1"/>
</dbReference>
<dbReference type="InterPro" id="IPR029058">
    <property type="entry name" value="AB_hydrolase_fold"/>
</dbReference>
<evidence type="ECO:0000256" key="1">
    <source>
        <dbReference type="ARBA" id="ARBA00007169"/>
    </source>
</evidence>
<evidence type="ECO:0000313" key="4">
    <source>
        <dbReference type="EMBL" id="OLF06634.1"/>
    </source>
</evidence>
<keyword evidence="5" id="KW-1185">Reference proteome</keyword>
<dbReference type="Pfam" id="PF00975">
    <property type="entry name" value="Thioesterase"/>
    <property type="match status" value="1"/>
</dbReference>
<evidence type="ECO:0000259" key="3">
    <source>
        <dbReference type="SMART" id="SM00824"/>
    </source>
</evidence>
<dbReference type="SMART" id="SM00824">
    <property type="entry name" value="PKS_TE"/>
    <property type="match status" value="1"/>
</dbReference>
<dbReference type="GO" id="GO:0016787">
    <property type="term" value="F:hydrolase activity"/>
    <property type="evidence" value="ECO:0007669"/>
    <property type="project" value="UniProtKB-KW"/>
</dbReference>
<name>A0A7Z0WJJ1_9PSEU</name>
<dbReference type="Proteomes" id="UP000185696">
    <property type="component" value="Unassembled WGS sequence"/>
</dbReference>
<dbReference type="RefSeq" id="WP_075136514.1">
    <property type="nucleotide sequence ID" value="NZ_MSIF01000020.1"/>
</dbReference>
<organism evidence="4 5">
    <name type="scientific">Actinophytocola xinjiangensis</name>
    <dbReference type="NCBI Taxonomy" id="485602"/>
    <lineage>
        <taxon>Bacteria</taxon>
        <taxon>Bacillati</taxon>
        <taxon>Actinomycetota</taxon>
        <taxon>Actinomycetes</taxon>
        <taxon>Pseudonocardiales</taxon>
        <taxon>Pseudonocardiaceae</taxon>
    </lineage>
</organism>
<accession>A0A7Z0WJJ1</accession>
<comment type="similarity">
    <text evidence="1">Belongs to the thioesterase family.</text>
</comment>
<dbReference type="EMBL" id="MSIF01000020">
    <property type="protein sequence ID" value="OLF06634.1"/>
    <property type="molecule type" value="Genomic_DNA"/>
</dbReference>
<keyword evidence="2" id="KW-0378">Hydrolase</keyword>
<dbReference type="GO" id="GO:0008610">
    <property type="term" value="P:lipid biosynthetic process"/>
    <property type="evidence" value="ECO:0007669"/>
    <property type="project" value="TreeGrafter"/>
</dbReference>
<dbReference type="InterPro" id="IPR001031">
    <property type="entry name" value="Thioesterase"/>
</dbReference>
<protein>
    <submittedName>
        <fullName evidence="4">Thioesterase</fullName>
    </submittedName>
</protein>
<dbReference type="InterPro" id="IPR012223">
    <property type="entry name" value="TEII"/>
</dbReference>
<dbReference type="AlphaFoldDB" id="A0A7Z0WJJ1"/>
<dbReference type="SUPFAM" id="SSF53474">
    <property type="entry name" value="alpha/beta-Hydrolases"/>
    <property type="match status" value="1"/>
</dbReference>
<gene>
    <name evidence="4" type="ORF">BLA60_30670</name>
</gene>
<dbReference type="InterPro" id="IPR020802">
    <property type="entry name" value="TesA-like"/>
</dbReference>